<proteinExistence type="predicted"/>
<dbReference type="EMBL" id="AGJL01000067">
    <property type="protein sequence ID" value="EHP83895.1"/>
    <property type="molecule type" value="Genomic_DNA"/>
</dbReference>
<gene>
    <name evidence="1" type="ORF">MetfoDRAFT_1833</name>
</gene>
<organism evidence="1 2">
    <name type="scientific">Methanotorris formicicus Mc-S-70</name>
    <dbReference type="NCBI Taxonomy" id="647171"/>
    <lineage>
        <taxon>Archaea</taxon>
        <taxon>Methanobacteriati</taxon>
        <taxon>Methanobacteriota</taxon>
        <taxon>Methanomada group</taxon>
        <taxon>Methanococci</taxon>
        <taxon>Methanococcales</taxon>
        <taxon>Methanocaldococcaceae</taxon>
        <taxon>Methanotorris</taxon>
    </lineage>
</organism>
<dbReference type="STRING" id="647171.MetfoDRAFT_1833"/>
<reference evidence="1 2" key="1">
    <citation type="submission" date="2011-09" db="EMBL/GenBank/DDBJ databases">
        <title>The draft genome of Methanotorris formicicus Mc-S-70.</title>
        <authorList>
            <consortium name="US DOE Joint Genome Institute (JGI-PGF)"/>
            <person name="Lucas S."/>
            <person name="Han J."/>
            <person name="Lapidus A."/>
            <person name="Cheng J.-F."/>
            <person name="Goodwin L."/>
            <person name="Pitluck S."/>
            <person name="Peters L."/>
            <person name="Land M.L."/>
            <person name="Hauser L."/>
            <person name="Sieprawska-Lupa M."/>
            <person name="Takai K."/>
            <person name="Miyazaki J."/>
            <person name="Whitman W."/>
            <person name="Woyke T.J."/>
        </authorList>
    </citation>
    <scope>NUCLEOTIDE SEQUENCE [LARGE SCALE GENOMIC DNA]</scope>
    <source>
        <strain evidence="1 2">Mc-S-70</strain>
    </source>
</reference>
<dbReference type="AlphaFoldDB" id="H1L1A9"/>
<accession>H1L1A9</accession>
<name>H1L1A9_9EURY</name>
<sequence length="34" mass="4055">MDKQTEILTELKKGHDEVRETLDKMVEILEKILK</sequence>
<evidence type="ECO:0000313" key="1">
    <source>
        <dbReference type="EMBL" id="EHP83895.1"/>
    </source>
</evidence>
<keyword evidence="2" id="KW-1185">Reference proteome</keyword>
<dbReference type="Proteomes" id="UP000003706">
    <property type="component" value="Unassembled WGS sequence"/>
</dbReference>
<evidence type="ECO:0000313" key="2">
    <source>
        <dbReference type="Proteomes" id="UP000003706"/>
    </source>
</evidence>
<comment type="caution">
    <text evidence="1">The sequence shown here is derived from an EMBL/GenBank/DDBJ whole genome shotgun (WGS) entry which is preliminary data.</text>
</comment>
<protein>
    <submittedName>
        <fullName evidence="1">Uncharacterized protein</fullName>
    </submittedName>
</protein>